<dbReference type="GO" id="GO:0005634">
    <property type="term" value="C:nucleus"/>
    <property type="evidence" value="ECO:0007669"/>
    <property type="project" value="UniProtKB-SubCell"/>
</dbReference>
<evidence type="ECO:0000256" key="1">
    <source>
        <dbReference type="ARBA" id="ARBA00004123"/>
    </source>
</evidence>
<dbReference type="GO" id="GO:0006508">
    <property type="term" value="P:proteolysis"/>
    <property type="evidence" value="ECO:0007669"/>
    <property type="project" value="UniProtKB-KW"/>
</dbReference>
<feature type="compositionally biased region" description="Low complexity" evidence="8">
    <location>
        <begin position="1103"/>
        <end position="1149"/>
    </location>
</feature>
<dbReference type="Gene3D" id="3.40.50.1820">
    <property type="entry name" value="alpha/beta hydrolase"/>
    <property type="match status" value="1"/>
</dbReference>
<evidence type="ECO:0000313" key="10">
    <source>
        <dbReference type="EMBL" id="CAF1039506.1"/>
    </source>
</evidence>
<evidence type="ECO:0000256" key="4">
    <source>
        <dbReference type="ARBA" id="ARBA00022729"/>
    </source>
</evidence>
<keyword evidence="3" id="KW-0645">Protease</keyword>
<dbReference type="PANTHER" id="PTHR11010">
    <property type="entry name" value="PROTEASE S28 PRO-X CARBOXYPEPTIDASE-RELATED"/>
    <property type="match status" value="1"/>
</dbReference>
<dbReference type="EMBL" id="CAJOAY010000581">
    <property type="protein sequence ID" value="CAF3696366.1"/>
    <property type="molecule type" value="Genomic_DNA"/>
</dbReference>
<feature type="compositionally biased region" description="Low complexity" evidence="8">
    <location>
        <begin position="1416"/>
        <end position="1445"/>
    </location>
</feature>
<feature type="region of interest" description="Disordered" evidence="8">
    <location>
        <begin position="1331"/>
        <end position="1462"/>
    </location>
</feature>
<name>A0A818UQV0_9BILA</name>
<comment type="similarity">
    <text evidence="2">Belongs to the peptidase S28 family.</text>
</comment>
<feature type="compositionally biased region" description="Polar residues" evidence="8">
    <location>
        <begin position="1342"/>
        <end position="1367"/>
    </location>
</feature>
<dbReference type="PROSITE" id="PS51138">
    <property type="entry name" value="ENT"/>
    <property type="match status" value="1"/>
</dbReference>
<dbReference type="Gene3D" id="1.10.1240.40">
    <property type="entry name" value="ENT domain"/>
    <property type="match status" value="1"/>
</dbReference>
<evidence type="ECO:0000256" key="2">
    <source>
        <dbReference type="ARBA" id="ARBA00011079"/>
    </source>
</evidence>
<dbReference type="OrthoDB" id="1735038at2759"/>
<feature type="compositionally biased region" description="Low complexity" evidence="8">
    <location>
        <begin position="1368"/>
        <end position="1382"/>
    </location>
</feature>
<evidence type="ECO:0000256" key="6">
    <source>
        <dbReference type="ARBA" id="ARBA00023180"/>
    </source>
</evidence>
<dbReference type="Proteomes" id="UP000663881">
    <property type="component" value="Unassembled WGS sequence"/>
</dbReference>
<protein>
    <recommendedName>
        <fullName evidence="9">ENT domain-containing protein</fullName>
    </recommendedName>
</protein>
<keyword evidence="5" id="KW-0378">Hydrolase</keyword>
<evidence type="ECO:0000313" key="12">
    <source>
        <dbReference type="Proteomes" id="UP000663881"/>
    </source>
</evidence>
<gene>
    <name evidence="11" type="ORF">OKA104_LOCUS12177</name>
    <name evidence="10" type="ORF">VCS650_LOCUS16787</name>
</gene>
<evidence type="ECO:0000313" key="11">
    <source>
        <dbReference type="EMBL" id="CAF3696366.1"/>
    </source>
</evidence>
<dbReference type="InterPro" id="IPR005491">
    <property type="entry name" value="ENT_dom"/>
</dbReference>
<dbReference type="EMBL" id="CAJNON010000151">
    <property type="protein sequence ID" value="CAF1039506.1"/>
    <property type="molecule type" value="Genomic_DNA"/>
</dbReference>
<feature type="compositionally biased region" description="Polar residues" evidence="8">
    <location>
        <begin position="1406"/>
        <end position="1415"/>
    </location>
</feature>
<dbReference type="Pfam" id="PF03735">
    <property type="entry name" value="ENT"/>
    <property type="match status" value="1"/>
</dbReference>
<comment type="caution">
    <text evidence="11">The sequence shown here is derived from an EMBL/GenBank/DDBJ whole genome shotgun (WGS) entry which is preliminary data.</text>
</comment>
<feature type="region of interest" description="Disordered" evidence="8">
    <location>
        <begin position="976"/>
        <end position="1038"/>
    </location>
</feature>
<feature type="compositionally biased region" description="Polar residues" evidence="8">
    <location>
        <begin position="1383"/>
        <end position="1395"/>
    </location>
</feature>
<keyword evidence="7" id="KW-0539">Nucleus</keyword>
<dbReference type="SUPFAM" id="SSF158639">
    <property type="entry name" value="ENT-like"/>
    <property type="match status" value="1"/>
</dbReference>
<feature type="compositionally biased region" description="Low complexity" evidence="8">
    <location>
        <begin position="1396"/>
        <end position="1405"/>
    </location>
</feature>
<sequence>MYIPQLFVIGIVLVPLLIDGLPLFHRGRPRGGMVGAPKRRSHLIFHQKKSPSDEIWYTQQLDHFNPADTRTWQQRFFVNSEHWKQGGPVFIQIGGEGPADPIWMTEGQWIKYAQTHGAICVMLEHRFYGKSHPTEDLSTDNLRYLTSEQALADLATFREYFNEKYGVSEQTKWISFGGSYPGSLSAWFRLKYPHLVHGAISASSPMTALTDFSEYLVVVRNSLATYDEKCNEAVSGAIKVMQDLVKSSDGRATLKNAFRLCDPIETQNDVDNFFGTVTGNFEGVVQYNKDNRAFEGARATNITIDVVCKTMLDANEPDILRRMTNVNNMLLEAYSQKCLDAGYMSMINQLRQTSWNASASEGGRQWTYQTCVEFGFFQSSNDPQQPFGNNFPASFFVQQCSDIFGPKFDDILLERGINFTNAFYGAEGFSGSRVLFVNGAIDPWHALSFTKDPPHNNSAIFLSSTAHCADMYPDAEWDPAELRQARQTISDTIGKWYEDMEHDTLQRRSTATIKNMGVNSYSQIVSAFRAQGDLTEDKLNILPVLQTTLGISRERHTAEIKRARYDEQLSEIATSINSSSDTTNWEIEANYNCPTIVHRPPDTKYIRLAEHILQTTPPTTIIQYPQSKITTKLNHDLQELVHDEMKHDGIINATQTQLNNSVKPNFNNTDINSSKVIRLVRAKQATKRKSSLDTLIEVVQKELLRVNGQANSISPSSSPPTQIRSLSSTSKLQHRTPQSTITIPNRSIISSVLPSSHPASLTSQSNNSFQITRKRGIFNINNSRKFSSLHQRNKSFQYDEDDYDSMEHYHEDNPQSGPENIEEIVRETVDTLVAITLCNTAPYIVNMLTAMPNNGNNTNTESKNITSTNTMKSQLNNSKPDYHRSDLALLSSTANDLRNSNQQTSPIKQQQQIHHPQLIIQPATTTNPISTIQGTNTPTLIVAPRILNFQTVVPKPTTNIQIGNTKIILVSPSNITQHLPHSTTSNQSTSTSSSQQHQHQQQQSPIKLVKFTTTNNNNNNTNSITARSTTLPMNSTQTSTLTLPKNVQIVIPSQTPSTIQLTRTHNDDSNKSHSTAFRPVTTMPMTLTTCTVDQIPQAAQEVTITTSPTSSPPLTTNITDHQQQSSLGTSIHSISSNSNSQQQSFLTNSPEINNNNRSTIEKLRRRSFSSTSTDKPVGKILRPIAKVFPGYSPNNSATITDNSGSLPTIQQQQQPLLNVTTTRTSPIHDDMIKSVAVNFQQQPQQIQRPPLTHGPMIYRMTSVNPNVPVFRVRATTAPTSTTVINKSIKTESKPISMATTSNMCYEPKPTHNTPTTSGSVSVLACFKTTKKRNKERAIMPRPSTTDSNETSTDLQQRLNTPTNINNTSILNSDIPNSNSSPDYRQQSSLTPTRLVQQTSLSSTQSDDNTFNSQEQINDTTTSSSNSIPISRNNINNSSSTKIITTPNVSPPTSPLHSTPKPVMEDKSIQCFNNENSIERDKMDTTDDEQSFETKKRSEHDENWTIVADSLLRNILSQSDFRFLDVICQQNLSSNFDFLQTNLTNGILTSKDEFYKSVLDIKRKLFNNNLSKTSEDSLDKLFHYFENEFFKLCDNSNERVSLKLN</sequence>
<feature type="region of interest" description="Disordered" evidence="8">
    <location>
        <begin position="1475"/>
        <end position="1498"/>
    </location>
</feature>
<evidence type="ECO:0000256" key="8">
    <source>
        <dbReference type="SAM" id="MobiDB-lite"/>
    </source>
</evidence>
<dbReference type="SUPFAM" id="SSF53474">
    <property type="entry name" value="alpha/beta-Hydrolases"/>
    <property type="match status" value="1"/>
</dbReference>
<dbReference type="InterPro" id="IPR042269">
    <property type="entry name" value="Ser_carbopepase_S28_SKS"/>
</dbReference>
<dbReference type="FunFam" id="1.20.120.980:FF:000003">
    <property type="entry name" value="Serine protease 16"/>
    <property type="match status" value="1"/>
</dbReference>
<dbReference type="GO" id="GO:0070008">
    <property type="term" value="F:serine-type exopeptidase activity"/>
    <property type="evidence" value="ECO:0007669"/>
    <property type="project" value="InterPro"/>
</dbReference>
<feature type="compositionally biased region" description="Polar residues" evidence="8">
    <location>
        <begin position="721"/>
        <end position="740"/>
    </location>
</feature>
<dbReference type="Pfam" id="PF05577">
    <property type="entry name" value="Peptidase_S28"/>
    <property type="match status" value="1"/>
</dbReference>
<dbReference type="InterPro" id="IPR008758">
    <property type="entry name" value="Peptidase_S28"/>
</dbReference>
<organism evidence="11 12">
    <name type="scientific">Adineta steineri</name>
    <dbReference type="NCBI Taxonomy" id="433720"/>
    <lineage>
        <taxon>Eukaryota</taxon>
        <taxon>Metazoa</taxon>
        <taxon>Spiralia</taxon>
        <taxon>Gnathifera</taxon>
        <taxon>Rotifera</taxon>
        <taxon>Eurotatoria</taxon>
        <taxon>Bdelloidea</taxon>
        <taxon>Adinetida</taxon>
        <taxon>Adinetidae</taxon>
        <taxon>Adineta</taxon>
    </lineage>
</organism>
<reference evidence="11" key="1">
    <citation type="submission" date="2021-02" db="EMBL/GenBank/DDBJ databases">
        <authorList>
            <person name="Nowell W R."/>
        </authorList>
    </citation>
    <scope>NUCLEOTIDE SEQUENCE</scope>
</reference>
<feature type="compositionally biased region" description="Low complexity" evidence="8">
    <location>
        <begin position="1012"/>
        <end position="1022"/>
    </location>
</feature>
<dbReference type="Proteomes" id="UP000663891">
    <property type="component" value="Unassembled WGS sequence"/>
</dbReference>
<feature type="domain" description="ENT" evidence="9">
    <location>
        <begin position="509"/>
        <end position="595"/>
    </location>
</feature>
<keyword evidence="6" id="KW-0325">Glycoprotein</keyword>
<feature type="compositionally biased region" description="Low complexity" evidence="8">
    <location>
        <begin position="981"/>
        <end position="1004"/>
    </location>
</feature>
<dbReference type="InterPro" id="IPR036142">
    <property type="entry name" value="ENT_dom-like_sf"/>
</dbReference>
<dbReference type="SMART" id="SM01191">
    <property type="entry name" value="ENT"/>
    <property type="match status" value="1"/>
</dbReference>
<comment type="subcellular location">
    <subcellularLocation>
        <location evidence="1">Nucleus</location>
    </subcellularLocation>
</comment>
<dbReference type="InterPro" id="IPR029058">
    <property type="entry name" value="AB_hydrolase_fold"/>
</dbReference>
<feature type="region of interest" description="Disordered" evidence="8">
    <location>
        <begin position="710"/>
        <end position="740"/>
    </location>
</feature>
<feature type="compositionally biased region" description="Polar residues" evidence="8">
    <location>
        <begin position="1023"/>
        <end position="1038"/>
    </location>
</feature>
<dbReference type="GO" id="GO:0008239">
    <property type="term" value="F:dipeptidyl-peptidase activity"/>
    <property type="evidence" value="ECO:0007669"/>
    <property type="project" value="TreeGrafter"/>
</dbReference>
<evidence type="ECO:0000256" key="3">
    <source>
        <dbReference type="ARBA" id="ARBA00022670"/>
    </source>
</evidence>
<evidence type="ECO:0000259" key="9">
    <source>
        <dbReference type="PROSITE" id="PS51138"/>
    </source>
</evidence>
<evidence type="ECO:0000256" key="7">
    <source>
        <dbReference type="ARBA" id="ARBA00023242"/>
    </source>
</evidence>
<accession>A0A818UQV0</accession>
<dbReference type="Gene3D" id="1.20.120.980">
    <property type="entry name" value="Serine carboxypeptidase S28, SKS domain"/>
    <property type="match status" value="1"/>
</dbReference>
<proteinExistence type="inferred from homology"/>
<dbReference type="PANTHER" id="PTHR11010:SF117">
    <property type="entry name" value="SERINE PROTEASE 16"/>
    <property type="match status" value="1"/>
</dbReference>
<keyword evidence="4" id="KW-0732">Signal</keyword>
<feature type="region of interest" description="Disordered" evidence="8">
    <location>
        <begin position="1103"/>
        <end position="1158"/>
    </location>
</feature>
<evidence type="ECO:0000256" key="5">
    <source>
        <dbReference type="ARBA" id="ARBA00022801"/>
    </source>
</evidence>